<keyword evidence="14" id="KW-0326">Glycosidase</keyword>
<dbReference type="SUPFAM" id="SSF46946">
    <property type="entry name" value="S13-like H2TH domain"/>
    <property type="match status" value="1"/>
</dbReference>
<evidence type="ECO:0000313" key="20">
    <source>
        <dbReference type="Proteomes" id="UP000178841"/>
    </source>
</evidence>
<evidence type="ECO:0000256" key="16">
    <source>
        <dbReference type="PROSITE-ProRule" id="PRU00391"/>
    </source>
</evidence>
<evidence type="ECO:0000256" key="9">
    <source>
        <dbReference type="ARBA" id="ARBA00022833"/>
    </source>
</evidence>
<dbReference type="GO" id="GO:0034039">
    <property type="term" value="F:8-oxo-7,8-dihydroguanine DNA N-glycosylase activity"/>
    <property type="evidence" value="ECO:0007669"/>
    <property type="project" value="TreeGrafter"/>
</dbReference>
<dbReference type="NCBIfam" id="NF002211">
    <property type="entry name" value="PRK01103.1"/>
    <property type="match status" value="1"/>
</dbReference>
<comment type="subunit">
    <text evidence="4">Monomer.</text>
</comment>
<reference evidence="19 20" key="1">
    <citation type="journal article" date="2016" name="Nat. Commun.">
        <title>Thousands of microbial genomes shed light on interconnected biogeochemical processes in an aquifer system.</title>
        <authorList>
            <person name="Anantharaman K."/>
            <person name="Brown C.T."/>
            <person name="Hug L.A."/>
            <person name="Sharon I."/>
            <person name="Castelle C.J."/>
            <person name="Probst A.J."/>
            <person name="Thomas B.C."/>
            <person name="Singh A."/>
            <person name="Wilkins M.J."/>
            <person name="Karaoz U."/>
            <person name="Brodie E.L."/>
            <person name="Williams K.H."/>
            <person name="Hubbard S.S."/>
            <person name="Banfield J.F."/>
        </authorList>
    </citation>
    <scope>NUCLEOTIDE SEQUENCE [LARGE SCALE GENOMIC DNA]</scope>
</reference>
<dbReference type="FunFam" id="1.10.8.50:FF:000003">
    <property type="entry name" value="Formamidopyrimidine-DNA glycosylase"/>
    <property type="match status" value="1"/>
</dbReference>
<dbReference type="SMART" id="SM00898">
    <property type="entry name" value="Fapy_DNA_glyco"/>
    <property type="match status" value="1"/>
</dbReference>
<dbReference type="PROSITE" id="PS51066">
    <property type="entry name" value="ZF_FPG_2"/>
    <property type="match status" value="1"/>
</dbReference>
<evidence type="ECO:0000256" key="4">
    <source>
        <dbReference type="ARBA" id="ARBA00011245"/>
    </source>
</evidence>
<keyword evidence="10" id="KW-0238">DNA-binding</keyword>
<dbReference type="InterPro" id="IPR020629">
    <property type="entry name" value="FPG_Glyclase"/>
</dbReference>
<keyword evidence="8" id="KW-0378">Hydrolase</keyword>
<comment type="caution">
    <text evidence="19">The sequence shown here is derived from an EMBL/GenBank/DDBJ whole genome shotgun (WGS) entry which is preliminary data.</text>
</comment>
<dbReference type="SUPFAM" id="SSF81624">
    <property type="entry name" value="N-terminal domain of MutM-like DNA repair proteins"/>
    <property type="match status" value="1"/>
</dbReference>
<evidence type="ECO:0000256" key="12">
    <source>
        <dbReference type="ARBA" id="ARBA00023239"/>
    </source>
</evidence>
<dbReference type="InterPro" id="IPR012319">
    <property type="entry name" value="FPG_cat"/>
</dbReference>
<evidence type="ECO:0000256" key="5">
    <source>
        <dbReference type="ARBA" id="ARBA00022723"/>
    </source>
</evidence>
<evidence type="ECO:0000256" key="15">
    <source>
        <dbReference type="ARBA" id="ARBA00044632"/>
    </source>
</evidence>
<dbReference type="GO" id="GO:0140078">
    <property type="term" value="F:class I DNA-(apurinic or apyrimidinic site) endonuclease activity"/>
    <property type="evidence" value="ECO:0007669"/>
    <property type="project" value="UniProtKB-EC"/>
</dbReference>
<dbReference type="PANTHER" id="PTHR22993">
    <property type="entry name" value="FORMAMIDOPYRIMIDINE-DNA GLYCOSYLASE"/>
    <property type="match status" value="1"/>
</dbReference>
<dbReference type="Pfam" id="PF06831">
    <property type="entry name" value="H2TH"/>
    <property type="match status" value="1"/>
</dbReference>
<keyword evidence="9" id="KW-0862">Zinc</keyword>
<keyword evidence="7 16" id="KW-0863">Zinc-finger</keyword>
<dbReference type="STRING" id="1798657.A2648_00450"/>
<protein>
    <submittedName>
        <fullName evidence="19">Uncharacterized protein</fullName>
    </submittedName>
</protein>
<comment type="cofactor">
    <cofactor evidence="2">
        <name>Zn(2+)</name>
        <dbReference type="ChEBI" id="CHEBI:29105"/>
    </cofactor>
</comment>
<evidence type="ECO:0000256" key="8">
    <source>
        <dbReference type="ARBA" id="ARBA00022801"/>
    </source>
</evidence>
<proteinExistence type="inferred from homology"/>
<dbReference type="AlphaFoldDB" id="A0A1G2CUW2"/>
<dbReference type="PROSITE" id="PS51068">
    <property type="entry name" value="FPG_CAT"/>
    <property type="match status" value="1"/>
</dbReference>
<evidence type="ECO:0000256" key="2">
    <source>
        <dbReference type="ARBA" id="ARBA00001947"/>
    </source>
</evidence>
<evidence type="ECO:0000256" key="11">
    <source>
        <dbReference type="ARBA" id="ARBA00023204"/>
    </source>
</evidence>
<dbReference type="GO" id="GO:0003684">
    <property type="term" value="F:damaged DNA binding"/>
    <property type="evidence" value="ECO:0007669"/>
    <property type="project" value="InterPro"/>
</dbReference>
<accession>A0A1G2CUW2</accession>
<dbReference type="CDD" id="cd08966">
    <property type="entry name" value="EcFpg-like_N"/>
    <property type="match status" value="1"/>
</dbReference>
<evidence type="ECO:0000256" key="6">
    <source>
        <dbReference type="ARBA" id="ARBA00022763"/>
    </source>
</evidence>
<keyword evidence="13" id="KW-0511">Multifunctional enzyme</keyword>
<feature type="domain" description="FPG-type" evidence="17">
    <location>
        <begin position="272"/>
        <end position="308"/>
    </location>
</feature>
<dbReference type="GO" id="GO:0008270">
    <property type="term" value="F:zinc ion binding"/>
    <property type="evidence" value="ECO:0007669"/>
    <property type="project" value="UniProtKB-KW"/>
</dbReference>
<comment type="similarity">
    <text evidence="3">Belongs to the FPG family.</text>
</comment>
<evidence type="ECO:0000256" key="1">
    <source>
        <dbReference type="ARBA" id="ARBA00001668"/>
    </source>
</evidence>
<keyword evidence="11" id="KW-0234">DNA repair</keyword>
<dbReference type="EMBL" id="MHLH01000009">
    <property type="protein sequence ID" value="OGZ04258.1"/>
    <property type="molecule type" value="Genomic_DNA"/>
</dbReference>
<dbReference type="SUPFAM" id="SSF57716">
    <property type="entry name" value="Glucocorticoid receptor-like (DNA-binding domain)"/>
    <property type="match status" value="1"/>
</dbReference>
<dbReference type="Gene3D" id="1.10.8.50">
    <property type="match status" value="1"/>
</dbReference>
<keyword evidence="6" id="KW-0227">DNA damage</keyword>
<evidence type="ECO:0000256" key="13">
    <source>
        <dbReference type="ARBA" id="ARBA00023268"/>
    </source>
</evidence>
<name>A0A1G2CUW2_9BACT</name>
<comment type="catalytic activity">
    <reaction evidence="1">
        <text>Hydrolysis of DNA containing ring-opened 7-methylguanine residues, releasing 2,6-diamino-4-hydroxy-5-(N-methyl)formamidopyrimidine.</text>
        <dbReference type="EC" id="3.2.2.23"/>
    </reaction>
</comment>
<dbReference type="Gene3D" id="3.20.190.10">
    <property type="entry name" value="MutM-like, N-terminal"/>
    <property type="match status" value="1"/>
</dbReference>
<dbReference type="Proteomes" id="UP000178841">
    <property type="component" value="Unassembled WGS sequence"/>
</dbReference>
<dbReference type="InterPro" id="IPR000214">
    <property type="entry name" value="Znf_DNA_glyclase/AP_lyase"/>
</dbReference>
<feature type="domain" description="Formamidopyrimidine-DNA glycosylase catalytic" evidence="18">
    <location>
        <begin position="2"/>
        <end position="146"/>
    </location>
</feature>
<dbReference type="InterPro" id="IPR035937">
    <property type="entry name" value="FPG_N"/>
</dbReference>
<keyword evidence="12" id="KW-0456">Lyase</keyword>
<sequence>MPELPEVQTTTSGLHKVLPGLKIKGVWSDWGKMVKGHSFSKFKSEVVGEKFLGAKRRAKNILIDISSGKTILIHMKMTGHLLYGKYTRQNFAGQNLGGQAKNKKRAIWMPVDKKSPLNDPFNRFIHLVFILSNGKHLAFSDTRKFGKVALIETARLPHSSHLSHLGPEPLEKSFTFEKFKERIAKKPRGKIKTVLMDQTVIAGIGNIYSDEMLFLSEIHPEERVEKINNKKLEFLFHSMKSVLKSGIDFGGDSMSDYRNIDGKRGKFQERHNAYQKTGEHCGKRRCGGIIIKKKVGGRSAHFCNTHQTHSINKKK</sequence>
<keyword evidence="5" id="KW-0479">Metal-binding</keyword>
<gene>
    <name evidence="19" type="ORF">A2648_00450</name>
</gene>
<dbReference type="Pfam" id="PF01149">
    <property type="entry name" value="Fapy_DNA_glyco"/>
    <property type="match status" value="1"/>
</dbReference>
<evidence type="ECO:0000259" key="18">
    <source>
        <dbReference type="PROSITE" id="PS51068"/>
    </source>
</evidence>
<evidence type="ECO:0000256" key="14">
    <source>
        <dbReference type="ARBA" id="ARBA00023295"/>
    </source>
</evidence>
<evidence type="ECO:0000256" key="3">
    <source>
        <dbReference type="ARBA" id="ARBA00009409"/>
    </source>
</evidence>
<comment type="catalytic activity">
    <reaction evidence="15">
        <text>2'-deoxyribonucleotide-(2'-deoxyribose 5'-phosphate)-2'-deoxyribonucleotide-DNA = a 3'-end 2'-deoxyribonucleotide-(2,3-dehydro-2,3-deoxyribose 5'-phosphate)-DNA + a 5'-end 5'-phospho-2'-deoxyribonucleoside-DNA + H(+)</text>
        <dbReference type="Rhea" id="RHEA:66592"/>
        <dbReference type="Rhea" id="RHEA-COMP:13180"/>
        <dbReference type="Rhea" id="RHEA-COMP:16897"/>
        <dbReference type="Rhea" id="RHEA-COMP:17067"/>
        <dbReference type="ChEBI" id="CHEBI:15378"/>
        <dbReference type="ChEBI" id="CHEBI:136412"/>
        <dbReference type="ChEBI" id="CHEBI:157695"/>
        <dbReference type="ChEBI" id="CHEBI:167181"/>
        <dbReference type="EC" id="4.2.99.18"/>
    </reaction>
</comment>
<dbReference type="SMART" id="SM01232">
    <property type="entry name" value="H2TH"/>
    <property type="match status" value="1"/>
</dbReference>
<dbReference type="PANTHER" id="PTHR22993:SF9">
    <property type="entry name" value="FORMAMIDOPYRIMIDINE-DNA GLYCOSYLASE"/>
    <property type="match status" value="1"/>
</dbReference>
<evidence type="ECO:0000259" key="17">
    <source>
        <dbReference type="PROSITE" id="PS51066"/>
    </source>
</evidence>
<organism evidence="19 20">
    <name type="scientific">Candidatus Lloydbacteria bacterium RIFCSPHIGHO2_01_FULL_41_20</name>
    <dbReference type="NCBI Taxonomy" id="1798657"/>
    <lineage>
        <taxon>Bacteria</taxon>
        <taxon>Candidatus Lloydiibacteriota</taxon>
    </lineage>
</organism>
<dbReference type="InterPro" id="IPR015886">
    <property type="entry name" value="H2TH_FPG"/>
</dbReference>
<dbReference type="InterPro" id="IPR010979">
    <property type="entry name" value="Ribosomal_uS13-like_H2TH"/>
</dbReference>
<evidence type="ECO:0000256" key="7">
    <source>
        <dbReference type="ARBA" id="ARBA00022771"/>
    </source>
</evidence>
<evidence type="ECO:0000313" key="19">
    <source>
        <dbReference type="EMBL" id="OGZ04258.1"/>
    </source>
</evidence>
<dbReference type="GO" id="GO:0006284">
    <property type="term" value="P:base-excision repair"/>
    <property type="evidence" value="ECO:0007669"/>
    <property type="project" value="InterPro"/>
</dbReference>
<evidence type="ECO:0000256" key="10">
    <source>
        <dbReference type="ARBA" id="ARBA00023125"/>
    </source>
</evidence>